<keyword evidence="7 16" id="KW-0004">4Fe-4S</keyword>
<evidence type="ECO:0000256" key="16">
    <source>
        <dbReference type="PIRSR" id="PIRSR000310-1"/>
    </source>
</evidence>
<dbReference type="InterPro" id="IPR037148">
    <property type="entry name" value="NiFe-Hase_small_C_sf"/>
</dbReference>
<evidence type="ECO:0000256" key="10">
    <source>
        <dbReference type="ARBA" id="ARBA00022764"/>
    </source>
</evidence>
<dbReference type="GO" id="GO:0016020">
    <property type="term" value="C:membrane"/>
    <property type="evidence" value="ECO:0007669"/>
    <property type="project" value="TreeGrafter"/>
</dbReference>
<evidence type="ECO:0000256" key="3">
    <source>
        <dbReference type="ARBA" id="ARBA00004418"/>
    </source>
</evidence>
<keyword evidence="13 16" id="KW-0411">Iron-sulfur</keyword>
<dbReference type="SUPFAM" id="SSF56770">
    <property type="entry name" value="HydA/Nqo6-like"/>
    <property type="match status" value="1"/>
</dbReference>
<keyword evidence="12 16" id="KW-0408">Iron</keyword>
<feature type="binding site" evidence="16">
    <location>
        <position position="281"/>
    </location>
    <ligand>
        <name>[3Fe-4S] cluster</name>
        <dbReference type="ChEBI" id="CHEBI:21137"/>
    </ligand>
</feature>
<dbReference type="PROSITE" id="PS51318">
    <property type="entry name" value="TAT"/>
    <property type="match status" value="1"/>
</dbReference>
<dbReference type="PRINTS" id="PR00614">
    <property type="entry name" value="NIHGNASESMLL"/>
</dbReference>
<gene>
    <name evidence="19" type="ORF">DESPIGER_2408</name>
</gene>
<dbReference type="InterPro" id="IPR027394">
    <property type="entry name" value="Cytochrome-c3_hydrogenase_C"/>
</dbReference>
<dbReference type="KEGG" id="dpg:DESPIGER_2408"/>
<evidence type="ECO:0000313" key="20">
    <source>
        <dbReference type="Proteomes" id="UP000186323"/>
    </source>
</evidence>
<dbReference type="RefSeq" id="WP_072337072.1">
    <property type="nucleotide sequence ID" value="NZ_DBGALU010000097.1"/>
</dbReference>
<dbReference type="NCBIfam" id="TIGR00391">
    <property type="entry name" value="hydA"/>
    <property type="match status" value="1"/>
</dbReference>
<evidence type="ECO:0000256" key="7">
    <source>
        <dbReference type="ARBA" id="ARBA00022485"/>
    </source>
</evidence>
<keyword evidence="14 16" id="KW-0003">3Fe-4S</keyword>
<dbReference type="GO" id="GO:0047806">
    <property type="term" value="F:cytochrome-c3 hydrogenase activity"/>
    <property type="evidence" value="ECO:0007669"/>
    <property type="project" value="UniProtKB-EC"/>
</dbReference>
<feature type="binding site" evidence="16">
    <location>
        <position position="272"/>
    </location>
    <ligand>
        <name>[4Fe-4S] cluster</name>
        <dbReference type="ChEBI" id="CHEBI:49883"/>
        <label>2</label>
    </ligand>
</feature>
<dbReference type="OrthoDB" id="9766729at2"/>
<feature type="binding site" evidence="16">
    <location>
        <position position="302"/>
    </location>
    <ligand>
        <name>[3Fe-4S] cluster</name>
        <dbReference type="ChEBI" id="CHEBI:21137"/>
    </ligand>
</feature>
<feature type="binding site" evidence="16">
    <location>
        <position position="163"/>
    </location>
    <ligand>
        <name>[4Fe-4S] cluster</name>
        <dbReference type="ChEBI" id="CHEBI:49883"/>
        <label>1</label>
    </ligand>
</feature>
<feature type="binding site" evidence="16">
    <location>
        <position position="241"/>
    </location>
    <ligand>
        <name>[4Fe-4S] cluster</name>
        <dbReference type="ChEBI" id="CHEBI:49883"/>
        <label>2</label>
    </ligand>
</feature>
<keyword evidence="20" id="KW-1185">Reference proteome</keyword>
<evidence type="ECO:0000256" key="9">
    <source>
        <dbReference type="ARBA" id="ARBA00022729"/>
    </source>
</evidence>
<feature type="domain" description="Cytochrome-c3 hydrogenase C-terminal" evidence="18">
    <location>
        <begin position="233"/>
        <end position="315"/>
    </location>
</feature>
<dbReference type="Gene3D" id="4.10.480.10">
    <property type="entry name" value="Cytochrome-c3 hydrogenase, C-terminal domain"/>
    <property type="match status" value="1"/>
</dbReference>
<evidence type="ECO:0000259" key="17">
    <source>
        <dbReference type="Pfam" id="PF01058"/>
    </source>
</evidence>
<feature type="binding site" evidence="16">
    <location>
        <position position="299"/>
    </location>
    <ligand>
        <name>[3Fe-4S] cluster</name>
        <dbReference type="ChEBI" id="CHEBI:21137"/>
    </ligand>
</feature>
<keyword evidence="11 19" id="KW-0560">Oxidoreductase</keyword>
<protein>
    <recommendedName>
        <fullName evidence="6">cytochrome-c3 hydrogenase</fullName>
        <ecNumber evidence="6">1.12.2.1</ecNumber>
    </recommendedName>
</protein>
<comment type="subunit">
    <text evidence="5">Heterodimer of a large and a small subunit.</text>
</comment>
<dbReference type="GO" id="GO:0051539">
    <property type="term" value="F:4 iron, 4 sulfur cluster binding"/>
    <property type="evidence" value="ECO:0007669"/>
    <property type="project" value="UniProtKB-KW"/>
</dbReference>
<feature type="binding site" evidence="16">
    <location>
        <position position="238"/>
    </location>
    <ligand>
        <name>[4Fe-4S] cluster</name>
        <dbReference type="ChEBI" id="CHEBI:49883"/>
        <label>2</label>
    </ligand>
</feature>
<dbReference type="GO" id="GO:0009055">
    <property type="term" value="F:electron transfer activity"/>
    <property type="evidence" value="ECO:0007669"/>
    <property type="project" value="TreeGrafter"/>
</dbReference>
<keyword evidence="9" id="KW-0732">Signal</keyword>
<dbReference type="AlphaFoldDB" id="A0A1K1LHP9"/>
<dbReference type="InterPro" id="IPR001821">
    <property type="entry name" value="NiFe_hydrogenase_ssu"/>
</dbReference>
<comment type="subcellular location">
    <subcellularLocation>
        <location evidence="3">Periplasm</location>
    </subcellularLocation>
</comment>
<dbReference type="Pfam" id="PF01058">
    <property type="entry name" value="Oxidored_q6"/>
    <property type="match status" value="1"/>
</dbReference>
<organism evidence="19 20">
    <name type="scientific">Desulfovibrio piger</name>
    <dbReference type="NCBI Taxonomy" id="901"/>
    <lineage>
        <taxon>Bacteria</taxon>
        <taxon>Pseudomonadati</taxon>
        <taxon>Thermodesulfobacteriota</taxon>
        <taxon>Desulfovibrionia</taxon>
        <taxon>Desulfovibrionales</taxon>
        <taxon>Desulfovibrionaceae</taxon>
        <taxon>Desulfovibrio</taxon>
    </lineage>
</organism>
<evidence type="ECO:0000256" key="15">
    <source>
        <dbReference type="ARBA" id="ARBA00029307"/>
    </source>
</evidence>
<dbReference type="PANTHER" id="PTHR30013:SF7">
    <property type="entry name" value="HYDROGENASE-2 SMALL CHAIN"/>
    <property type="match status" value="1"/>
</dbReference>
<evidence type="ECO:0000256" key="13">
    <source>
        <dbReference type="ARBA" id="ARBA00023014"/>
    </source>
</evidence>
<accession>A0A1K1LHP9</accession>
<feature type="binding site" evidence="16">
    <location>
        <position position="201"/>
    </location>
    <ligand>
        <name>[4Fe-4S] cluster</name>
        <dbReference type="ChEBI" id="CHEBI:49883"/>
        <label>1</label>
    </ligand>
</feature>
<feature type="domain" description="NADH:ubiquinone oxidoreductase-like 20kDa subunit" evidence="17">
    <location>
        <begin position="66"/>
        <end position="214"/>
    </location>
</feature>
<feature type="binding site" evidence="16">
    <location>
        <position position="66"/>
    </location>
    <ligand>
        <name>[4Fe-4S] cluster</name>
        <dbReference type="ChEBI" id="CHEBI:49883"/>
        <label>1</label>
    </ligand>
</feature>
<dbReference type="PIRSF" id="PIRSF000310">
    <property type="entry name" value="NiFe_hyd_ssu"/>
    <property type="match status" value="1"/>
</dbReference>
<dbReference type="GO" id="GO:0009061">
    <property type="term" value="P:anaerobic respiration"/>
    <property type="evidence" value="ECO:0007669"/>
    <property type="project" value="TreeGrafter"/>
</dbReference>
<dbReference type="PANTHER" id="PTHR30013">
    <property type="entry name" value="NIFE / NIFESE HYDROGENASE SMALL SUBUNIT FAMILY MEMBER"/>
    <property type="match status" value="1"/>
</dbReference>
<keyword evidence="8 16" id="KW-0479">Metal-binding</keyword>
<reference evidence="20" key="1">
    <citation type="submission" date="2016-10" db="EMBL/GenBank/DDBJ databases">
        <authorList>
            <person name="Wegmann U."/>
        </authorList>
    </citation>
    <scope>NUCLEOTIDE SEQUENCE [LARGE SCALE GENOMIC DNA]</scope>
</reference>
<dbReference type="GO" id="GO:0008901">
    <property type="term" value="F:ferredoxin hydrogenase activity"/>
    <property type="evidence" value="ECO:0007669"/>
    <property type="project" value="InterPro"/>
</dbReference>
<dbReference type="GO" id="GO:0051538">
    <property type="term" value="F:3 iron, 4 sulfur cluster binding"/>
    <property type="evidence" value="ECO:0007669"/>
    <property type="project" value="UniProtKB-KW"/>
</dbReference>
<feature type="binding site" evidence="16">
    <location>
        <position position="266"/>
    </location>
    <ligand>
        <name>[4Fe-4S] cluster</name>
        <dbReference type="ChEBI" id="CHEBI:49883"/>
        <label>2</label>
    </ligand>
</feature>
<evidence type="ECO:0000256" key="14">
    <source>
        <dbReference type="ARBA" id="ARBA00023291"/>
    </source>
</evidence>
<dbReference type="Proteomes" id="UP000186323">
    <property type="component" value="Chromosome I"/>
</dbReference>
<dbReference type="InterPro" id="IPR019546">
    <property type="entry name" value="TAT_signal_bac_arc"/>
</dbReference>
<dbReference type="Gene3D" id="3.40.50.700">
    <property type="entry name" value="NADH:ubiquinone oxidoreductase-like, 20kDa subunit"/>
    <property type="match status" value="1"/>
</dbReference>
<dbReference type="NCBIfam" id="TIGR01409">
    <property type="entry name" value="TAT_signal_seq"/>
    <property type="match status" value="1"/>
</dbReference>
<dbReference type="InterPro" id="IPR006311">
    <property type="entry name" value="TAT_signal"/>
</dbReference>
<dbReference type="GO" id="GO:0009375">
    <property type="term" value="C:ferredoxin hydrogenase complex"/>
    <property type="evidence" value="ECO:0007669"/>
    <property type="project" value="InterPro"/>
</dbReference>
<dbReference type="EC" id="1.12.2.1" evidence="6"/>
<evidence type="ECO:0000256" key="11">
    <source>
        <dbReference type="ARBA" id="ARBA00023002"/>
    </source>
</evidence>
<name>A0A1K1LHP9_9BACT</name>
<dbReference type="EMBL" id="LT630450">
    <property type="protein sequence ID" value="SFV74229.1"/>
    <property type="molecule type" value="Genomic_DNA"/>
</dbReference>
<dbReference type="InterPro" id="IPR006137">
    <property type="entry name" value="NADH_UbQ_OxRdtase-like_20kDa"/>
</dbReference>
<dbReference type="GO" id="GO:0042597">
    <property type="term" value="C:periplasmic space"/>
    <property type="evidence" value="ECO:0007669"/>
    <property type="project" value="UniProtKB-SubCell"/>
</dbReference>
<dbReference type="GO" id="GO:0046872">
    <property type="term" value="F:metal ion binding"/>
    <property type="evidence" value="ECO:0007669"/>
    <property type="project" value="UniProtKB-KW"/>
</dbReference>
<dbReference type="Pfam" id="PF14720">
    <property type="entry name" value="NiFe_hyd_SSU_C"/>
    <property type="match status" value="1"/>
</dbReference>
<feature type="binding site" evidence="16">
    <location>
        <position position="69"/>
    </location>
    <ligand>
        <name>[4Fe-4S] cluster</name>
        <dbReference type="ChEBI" id="CHEBI:49883"/>
        <label>1</label>
    </ligand>
</feature>
<dbReference type="InterPro" id="IPR037024">
    <property type="entry name" value="NiFe_Hase_small_N_sf"/>
</dbReference>
<proteinExistence type="inferred from homology"/>
<evidence type="ECO:0000256" key="12">
    <source>
        <dbReference type="ARBA" id="ARBA00023004"/>
    </source>
</evidence>
<evidence type="ECO:0000256" key="2">
    <source>
        <dbReference type="ARBA" id="ARBA00001966"/>
    </source>
</evidence>
<evidence type="ECO:0000259" key="18">
    <source>
        <dbReference type="Pfam" id="PF14720"/>
    </source>
</evidence>
<comment type="catalytic activity">
    <reaction evidence="15">
        <text>2 Fe(III)-[cytochrome c3] + H2 = 2 Fe(II)-[cytochrome c3] + 2 H(+)</text>
        <dbReference type="Rhea" id="RHEA:20625"/>
        <dbReference type="Rhea" id="RHEA-COMP:11576"/>
        <dbReference type="Rhea" id="RHEA-COMP:11577"/>
        <dbReference type="ChEBI" id="CHEBI:15378"/>
        <dbReference type="ChEBI" id="CHEBI:18276"/>
        <dbReference type="ChEBI" id="CHEBI:29033"/>
        <dbReference type="ChEBI" id="CHEBI:29034"/>
        <dbReference type="EC" id="1.12.2.1"/>
    </reaction>
</comment>
<comment type="cofactor">
    <cofactor evidence="1">
        <name>[3Fe-4S] cluster</name>
        <dbReference type="ChEBI" id="CHEBI:21137"/>
    </cofactor>
</comment>
<dbReference type="GO" id="GO:0044569">
    <property type="term" value="C:[Ni-Fe] hydrogenase complex"/>
    <property type="evidence" value="ECO:0007669"/>
    <property type="project" value="TreeGrafter"/>
</dbReference>
<evidence type="ECO:0000313" key="19">
    <source>
        <dbReference type="EMBL" id="SFV74229.1"/>
    </source>
</evidence>
<comment type="similarity">
    <text evidence="4">Belongs to the [NiFe]/[NiFeSe] hydrogenase small subunit family.</text>
</comment>
<evidence type="ECO:0000256" key="6">
    <source>
        <dbReference type="ARBA" id="ARBA00012159"/>
    </source>
</evidence>
<evidence type="ECO:0000256" key="5">
    <source>
        <dbReference type="ARBA" id="ARBA00011771"/>
    </source>
</evidence>
<keyword evidence="10" id="KW-0574">Periplasm</keyword>
<comment type="cofactor">
    <cofactor evidence="2">
        <name>[4Fe-4S] cluster</name>
        <dbReference type="ChEBI" id="CHEBI:49883"/>
    </cofactor>
</comment>
<sequence>MRIAVGLGKKGGEERLAQQGVSRRDFLKFCTAVAVTMGLGPSMATEVAAALTNRRASVVYLHCAECTGCSEALLRTCKPFIDSLILDTISLDYHETIMAAAGEAAEAALEQAISNPEGFICVVEGAIPLALDGKYGYVGGHTMLDLCKRVLPKAKAVVTMGTCAAYGGVQAAKPNPTGAVGVNECFARLGMDVKAINIPGCPPNPLNLVGTLVAFLQNKEIKLDDLGRPLMFYGQSVHDLCERRAHFDAGEFAPSFDSEEARKGWCLYDLGCKGPSTYNNCPKALFNETNWPVRAGHPCIGCSEPNFWDDLSPFYQN</sequence>
<evidence type="ECO:0000256" key="8">
    <source>
        <dbReference type="ARBA" id="ARBA00022723"/>
    </source>
</evidence>
<evidence type="ECO:0000256" key="1">
    <source>
        <dbReference type="ARBA" id="ARBA00001927"/>
    </source>
</evidence>
<evidence type="ECO:0000256" key="4">
    <source>
        <dbReference type="ARBA" id="ARBA00006605"/>
    </source>
</evidence>